<dbReference type="PROSITE" id="PS00671">
    <property type="entry name" value="D_2_HYDROXYACID_DH_3"/>
    <property type="match status" value="1"/>
</dbReference>
<reference evidence="6 7" key="1">
    <citation type="submission" date="2021-10" db="EMBL/GenBank/DDBJ databases">
        <title>Collection of gut derived symbiotic bacterial strains cultured from healthy donors.</title>
        <authorList>
            <person name="Lin H."/>
            <person name="Littmann E."/>
            <person name="Kohout C."/>
            <person name="Pamer E.G."/>
        </authorList>
    </citation>
    <scope>NUCLEOTIDE SEQUENCE [LARGE SCALE GENOMIC DNA]</scope>
    <source>
        <strain evidence="6 7">DFI.1.165</strain>
    </source>
</reference>
<dbReference type="Proteomes" id="UP001299546">
    <property type="component" value="Unassembled WGS sequence"/>
</dbReference>
<feature type="domain" description="D-isomer specific 2-hydroxyacid dehydrogenase catalytic" evidence="4">
    <location>
        <begin position="14"/>
        <end position="314"/>
    </location>
</feature>
<comment type="similarity">
    <text evidence="1 3">Belongs to the D-isomer specific 2-hydroxyacid dehydrogenase family.</text>
</comment>
<name>A0ABS8DLE1_9FIRM</name>
<dbReference type="RefSeq" id="WP_066738133.1">
    <property type="nucleotide sequence ID" value="NZ_JAJCIQ010000015.1"/>
</dbReference>
<dbReference type="EMBL" id="JAJCIS010000015">
    <property type="protein sequence ID" value="MCB7388862.1"/>
    <property type="molecule type" value="Genomic_DNA"/>
</dbReference>
<organism evidence="6 7">
    <name type="scientific">Bariatricus massiliensis</name>
    <dbReference type="NCBI Taxonomy" id="1745713"/>
    <lineage>
        <taxon>Bacteria</taxon>
        <taxon>Bacillati</taxon>
        <taxon>Bacillota</taxon>
        <taxon>Clostridia</taxon>
        <taxon>Lachnospirales</taxon>
        <taxon>Lachnospiraceae</taxon>
        <taxon>Bariatricus</taxon>
    </lineage>
</organism>
<evidence type="ECO:0000256" key="2">
    <source>
        <dbReference type="ARBA" id="ARBA00023002"/>
    </source>
</evidence>
<dbReference type="SUPFAM" id="SSF51735">
    <property type="entry name" value="NAD(P)-binding Rossmann-fold domains"/>
    <property type="match status" value="1"/>
</dbReference>
<dbReference type="PROSITE" id="PS00670">
    <property type="entry name" value="D_2_HYDROXYACID_DH_2"/>
    <property type="match status" value="1"/>
</dbReference>
<accession>A0ABS8DLE1</accession>
<dbReference type="PANTHER" id="PTHR10996:SF283">
    <property type="entry name" value="GLYOXYLATE_HYDROXYPYRUVATE REDUCTASE B"/>
    <property type="match status" value="1"/>
</dbReference>
<evidence type="ECO:0000259" key="4">
    <source>
        <dbReference type="Pfam" id="PF00389"/>
    </source>
</evidence>
<gene>
    <name evidence="6" type="ORF">LIZ65_16360</name>
</gene>
<protein>
    <submittedName>
        <fullName evidence="6">Phosphoglycerate dehydrogenase</fullName>
    </submittedName>
</protein>
<dbReference type="Gene3D" id="3.40.50.720">
    <property type="entry name" value="NAD(P)-binding Rossmann-like Domain"/>
    <property type="match status" value="2"/>
</dbReference>
<dbReference type="PANTHER" id="PTHR10996">
    <property type="entry name" value="2-HYDROXYACID DEHYDROGENASE-RELATED"/>
    <property type="match status" value="1"/>
</dbReference>
<proteinExistence type="inferred from homology"/>
<dbReference type="Pfam" id="PF02826">
    <property type="entry name" value="2-Hacid_dh_C"/>
    <property type="match status" value="1"/>
</dbReference>
<keyword evidence="2 3" id="KW-0560">Oxidoreductase</keyword>
<comment type="caution">
    <text evidence="6">The sequence shown here is derived from an EMBL/GenBank/DDBJ whole genome shotgun (WGS) entry which is preliminary data.</text>
</comment>
<dbReference type="InterPro" id="IPR029753">
    <property type="entry name" value="D-isomer_DH_CS"/>
</dbReference>
<dbReference type="InterPro" id="IPR036291">
    <property type="entry name" value="NAD(P)-bd_dom_sf"/>
</dbReference>
<keyword evidence="7" id="KW-1185">Reference proteome</keyword>
<dbReference type="InterPro" id="IPR006140">
    <property type="entry name" value="D-isomer_DH_NAD-bd"/>
</dbReference>
<evidence type="ECO:0000256" key="1">
    <source>
        <dbReference type="ARBA" id="ARBA00005854"/>
    </source>
</evidence>
<dbReference type="CDD" id="cd12172">
    <property type="entry name" value="PGDH_like_2"/>
    <property type="match status" value="1"/>
</dbReference>
<sequence length="316" mass="34828">MKILAALPNYSLYCAEAKRYLQEQGCEVIENETKGPLTFGQLSGLVGDVDGVIAGVDVWDERLMELAPKLKGIARFGVGVDNIDLEAAKKRGIQVCNCPGINTESVAEHALMLILSIMRYFPVLNQAAREGRWPRVMVRELRGKIVGLIGFGAVARNLAEKLQPFGCRITAYDKYPDEMAAKRLGVEMCGLDKVLEESDVLSLHVPALPDTYHLLDEKALEHCRDGVYIVNTSRGTIVDERVVYEGMRAGKIAGYGSDVFETEPVTAKYPLFEFDNYVCTPHTAAESYENYAQTGMATAQALLDVFAGKEPKNKLV</sequence>
<evidence type="ECO:0000313" key="7">
    <source>
        <dbReference type="Proteomes" id="UP001299546"/>
    </source>
</evidence>
<dbReference type="Pfam" id="PF00389">
    <property type="entry name" value="2-Hacid_dh"/>
    <property type="match status" value="1"/>
</dbReference>
<evidence type="ECO:0000313" key="6">
    <source>
        <dbReference type="EMBL" id="MCB7388862.1"/>
    </source>
</evidence>
<dbReference type="InterPro" id="IPR006139">
    <property type="entry name" value="D-isomer_2_OHA_DH_cat_dom"/>
</dbReference>
<evidence type="ECO:0000256" key="3">
    <source>
        <dbReference type="RuleBase" id="RU003719"/>
    </source>
</evidence>
<dbReference type="SUPFAM" id="SSF52283">
    <property type="entry name" value="Formate/glycerate dehydrogenase catalytic domain-like"/>
    <property type="match status" value="1"/>
</dbReference>
<evidence type="ECO:0000259" key="5">
    <source>
        <dbReference type="Pfam" id="PF02826"/>
    </source>
</evidence>
<feature type="domain" description="D-isomer specific 2-hydroxyacid dehydrogenase NAD-binding" evidence="5">
    <location>
        <begin position="111"/>
        <end position="284"/>
    </location>
</feature>
<dbReference type="InterPro" id="IPR050223">
    <property type="entry name" value="D-isomer_2-hydroxyacid_DH"/>
</dbReference>